<keyword evidence="1" id="KW-0479">Metal-binding</keyword>
<dbReference type="Pfam" id="PF03372">
    <property type="entry name" value="Exo_endo_phos"/>
    <property type="match status" value="1"/>
</dbReference>
<protein>
    <recommendedName>
        <fullName evidence="10">PHD-type domain-containing protein</fullName>
    </recommendedName>
</protein>
<dbReference type="PROSITE" id="PS50016">
    <property type="entry name" value="ZF_PHD_2"/>
    <property type="match status" value="1"/>
</dbReference>
<accession>A0A6J8D360</accession>
<keyword evidence="3" id="KW-0862">Zinc</keyword>
<evidence type="ECO:0000313" key="8">
    <source>
        <dbReference type="EMBL" id="CAC5402329.1"/>
    </source>
</evidence>
<dbReference type="InterPro" id="IPR011011">
    <property type="entry name" value="Znf_FYVE_PHD"/>
</dbReference>
<name>A0A6J8D360_MYTCO</name>
<evidence type="ECO:0000256" key="3">
    <source>
        <dbReference type="ARBA" id="ARBA00022833"/>
    </source>
</evidence>
<proteinExistence type="predicted"/>
<feature type="domain" description="Reverse transcriptase" evidence="7">
    <location>
        <begin position="1219"/>
        <end position="1461"/>
    </location>
</feature>
<dbReference type="InterPro" id="IPR001965">
    <property type="entry name" value="Znf_PHD"/>
</dbReference>
<feature type="compositionally biased region" description="Polar residues" evidence="5">
    <location>
        <begin position="344"/>
        <end position="377"/>
    </location>
</feature>
<keyword evidence="9" id="KW-1185">Reference proteome</keyword>
<reference evidence="8 9" key="1">
    <citation type="submission" date="2020-06" db="EMBL/GenBank/DDBJ databases">
        <authorList>
            <person name="Li R."/>
            <person name="Bekaert M."/>
        </authorList>
    </citation>
    <scope>NUCLEOTIDE SEQUENCE [LARGE SCALE GENOMIC DNA]</scope>
    <source>
        <strain evidence="9">wild</strain>
    </source>
</reference>
<gene>
    <name evidence="8" type="ORF">MCOR_36287</name>
</gene>
<dbReference type="GO" id="GO:0008270">
    <property type="term" value="F:zinc ion binding"/>
    <property type="evidence" value="ECO:0007669"/>
    <property type="project" value="UniProtKB-KW"/>
</dbReference>
<feature type="compositionally biased region" description="Polar residues" evidence="5">
    <location>
        <begin position="325"/>
        <end position="335"/>
    </location>
</feature>
<dbReference type="SUPFAM" id="SSF57903">
    <property type="entry name" value="FYVE/PHD zinc finger"/>
    <property type="match status" value="1"/>
</dbReference>
<dbReference type="SUPFAM" id="SSF56219">
    <property type="entry name" value="DNase I-like"/>
    <property type="match status" value="1"/>
</dbReference>
<feature type="compositionally biased region" description="Polar residues" evidence="5">
    <location>
        <begin position="303"/>
        <end position="316"/>
    </location>
</feature>
<dbReference type="Pfam" id="PF00628">
    <property type="entry name" value="PHD"/>
    <property type="match status" value="1"/>
</dbReference>
<evidence type="ECO:0000259" key="7">
    <source>
        <dbReference type="PROSITE" id="PS50878"/>
    </source>
</evidence>
<dbReference type="CDD" id="cd01650">
    <property type="entry name" value="RT_nLTR_like"/>
    <property type="match status" value="1"/>
</dbReference>
<feature type="domain" description="PHD-type" evidence="6">
    <location>
        <begin position="239"/>
        <end position="289"/>
    </location>
</feature>
<dbReference type="Pfam" id="PF00078">
    <property type="entry name" value="RVT_1"/>
    <property type="match status" value="1"/>
</dbReference>
<sequence>MEVTEKRIIRKCASTSSLGAQHSTHVLRSYNLKPPKALEKRNTSTYELFKTLLHQLLAKSTSYKPKTTEGVDYQNAIVDSCIKVYNRLRDGSMGRTLKFVINLYHTSSRVVVNGNRVDLFVSDIYGDLCAKLSTHYEDLSVINKGIFDTIDLTSISKTKEQQNHNDIQKDNNLGLPYCQTSSSNLVENPCLTNGPLKALTMVTSCNESTGTSSDSAQDTITIVKNNSVSAIQDSIHVHLCICPLCNQEAGENTIECGQCEEWIHFSCGNINNPSSMGDKDYVCPVCSDNLIYAPRQSPDKMSSHSNDINSENSKTYAINRKRSVSDSLTINTMNPDTLDDSKNMGPSPNKQNCLTSDTLDVSKNMGPSPNNQNCLSSDKNKDLMEQKQPEGPKSKYKKQPIRQNSKPNRDNSIEKAYIGQLESEIDRLRSTVELFQKSQQKGMCTEKPSLEQPISNNSYIREQQSVGPSHFEQTTAHHTNIEIKFLEQRMRSMETHMSQSMQIIQLQQTQLMMQVQAQQHQQNMYHMQMYQHLPPKPPAYVHMQPVHPLHTNINQHGFHPNYGMINPHTHSQFAQPMQLPNNVIGQPHVNRHFIHPGHYNQGVNNSNHRYSTVQEVQHSHRSQGTNPIKRPMQAYTKQQYKSEEKPAKIDVRYNKTIDQTPDIHDIEQSDISHSGQNISDLDTNVPLERKLNNPVTQETARTPTYRGSDLKSGLKLATCNIEGISSNSAFSDFLGSNYDIICIQEHWLYDFQVHNFDKFFQDKLSFVRCSDTYEQISGFNLPRGKGGVGIVWSSSISGKVTKIDEGNERIIGILINSDPKICLICVYLPTNNASVNSVVEYGECLDILDSIINNYSDTHRIVIAGDLNGTLLEPRAGNKHDVCIHSFVRDHKLIVSAATKHTFMQHSGAGSSQIDYILSSHKDLIQDYIIHEKHATNLSSHTIVSAVININFASIQRPSRQSSAIWKYQWEKMDIYTFQNTLRLELENSYNKISSDPTIEILMSILQKATKASTPRKIIYLKGPKWKASPAARILITNCHKLYREWCEKGKPEGPLKQQKITAQRELRRQFRLEKYTDRQDLYNQIMENPTTDLFHRLIRRNRGKTVVKTPYLQEGNNEVNDPDEQRGCFLKYFEDLAIPKDNGYDEKYLELCTIRHKLITEFCNSSDDPLEPFTEVEIQNGIKHLHTGKATDEFEICSEQLKASGDILLPSITTTFNSILSFGSFPETLKSGILTPILKKLKDPSILDNYRGITVTPVFTKLFECVLLPKIEKHFENKQSPLQFGFTKGVSMILAALIVSEAKCESTLTPLIPLCLITVDSMKAFDVVNHVIVLDKLYEIGVHPKIWSIVRDLYDGMTSKVRWAGAISPKFNILQGVRQGGILSPLLYKIYNNNLLLELQETRLGFRMGNVYLGCPTCADDIALLSSNPNELQCMLSTLHRHAVQDRVSIHPKKDQSSGI</sequence>
<keyword evidence="2 4" id="KW-0863">Zinc-finger</keyword>
<evidence type="ECO:0000259" key="6">
    <source>
        <dbReference type="PROSITE" id="PS50016"/>
    </source>
</evidence>
<dbReference type="Proteomes" id="UP000507470">
    <property type="component" value="Unassembled WGS sequence"/>
</dbReference>
<dbReference type="PROSITE" id="PS50878">
    <property type="entry name" value="RT_POL"/>
    <property type="match status" value="1"/>
</dbReference>
<dbReference type="InterPro" id="IPR036691">
    <property type="entry name" value="Endo/exonu/phosph_ase_sf"/>
</dbReference>
<dbReference type="CDD" id="cd15489">
    <property type="entry name" value="PHD_SF"/>
    <property type="match status" value="1"/>
</dbReference>
<dbReference type="InterPro" id="IPR013083">
    <property type="entry name" value="Znf_RING/FYVE/PHD"/>
</dbReference>
<dbReference type="InterPro" id="IPR043502">
    <property type="entry name" value="DNA/RNA_pol_sf"/>
</dbReference>
<evidence type="ECO:0000256" key="4">
    <source>
        <dbReference type="PROSITE-ProRule" id="PRU00146"/>
    </source>
</evidence>
<dbReference type="GO" id="GO:0003824">
    <property type="term" value="F:catalytic activity"/>
    <property type="evidence" value="ECO:0007669"/>
    <property type="project" value="InterPro"/>
</dbReference>
<evidence type="ECO:0000313" key="9">
    <source>
        <dbReference type="Proteomes" id="UP000507470"/>
    </source>
</evidence>
<dbReference type="EMBL" id="CACVKT020006490">
    <property type="protein sequence ID" value="CAC5402329.1"/>
    <property type="molecule type" value="Genomic_DNA"/>
</dbReference>
<dbReference type="Gene3D" id="3.60.10.10">
    <property type="entry name" value="Endonuclease/exonuclease/phosphatase"/>
    <property type="match status" value="1"/>
</dbReference>
<evidence type="ECO:0000256" key="1">
    <source>
        <dbReference type="ARBA" id="ARBA00022723"/>
    </source>
</evidence>
<dbReference type="SMART" id="SM00249">
    <property type="entry name" value="PHD"/>
    <property type="match status" value="1"/>
</dbReference>
<feature type="region of interest" description="Disordered" evidence="5">
    <location>
        <begin position="295"/>
        <end position="414"/>
    </location>
</feature>
<evidence type="ECO:0008006" key="10">
    <source>
        <dbReference type="Google" id="ProtNLM"/>
    </source>
</evidence>
<dbReference type="InterPro" id="IPR019787">
    <property type="entry name" value="Znf_PHD-finger"/>
</dbReference>
<dbReference type="PANTHER" id="PTHR19446">
    <property type="entry name" value="REVERSE TRANSCRIPTASES"/>
    <property type="match status" value="1"/>
</dbReference>
<evidence type="ECO:0000256" key="5">
    <source>
        <dbReference type="SAM" id="MobiDB-lite"/>
    </source>
</evidence>
<dbReference type="OrthoDB" id="10361217at2759"/>
<dbReference type="InterPro" id="IPR005135">
    <property type="entry name" value="Endo/exonuclease/phosphatase"/>
</dbReference>
<feature type="compositionally biased region" description="Basic and acidic residues" evidence="5">
    <location>
        <begin position="378"/>
        <end position="393"/>
    </location>
</feature>
<organism evidence="8 9">
    <name type="scientific">Mytilus coruscus</name>
    <name type="common">Sea mussel</name>
    <dbReference type="NCBI Taxonomy" id="42192"/>
    <lineage>
        <taxon>Eukaryota</taxon>
        <taxon>Metazoa</taxon>
        <taxon>Spiralia</taxon>
        <taxon>Lophotrochozoa</taxon>
        <taxon>Mollusca</taxon>
        <taxon>Bivalvia</taxon>
        <taxon>Autobranchia</taxon>
        <taxon>Pteriomorphia</taxon>
        <taxon>Mytilida</taxon>
        <taxon>Mytiloidea</taxon>
        <taxon>Mytilidae</taxon>
        <taxon>Mytilinae</taxon>
        <taxon>Mytilus</taxon>
    </lineage>
</organism>
<dbReference type="InterPro" id="IPR000477">
    <property type="entry name" value="RT_dom"/>
</dbReference>
<dbReference type="Gene3D" id="3.30.40.10">
    <property type="entry name" value="Zinc/RING finger domain, C3HC4 (zinc finger)"/>
    <property type="match status" value="1"/>
</dbReference>
<dbReference type="SUPFAM" id="SSF56672">
    <property type="entry name" value="DNA/RNA polymerases"/>
    <property type="match status" value="1"/>
</dbReference>
<evidence type="ECO:0000256" key="2">
    <source>
        <dbReference type="ARBA" id="ARBA00022771"/>
    </source>
</evidence>